<name>A0AB33IFN4_ACEAC</name>
<proteinExistence type="predicted"/>
<dbReference type="AlphaFoldDB" id="A0AB33IFN4"/>
<protein>
    <submittedName>
        <fullName evidence="1">Uncharacterized protein</fullName>
    </submittedName>
</protein>
<evidence type="ECO:0000313" key="1">
    <source>
        <dbReference type="EMBL" id="BCK75845.1"/>
    </source>
</evidence>
<reference evidence="1 2" key="1">
    <citation type="journal article" date="2011" name="Microbiology">
        <title>Transcriptome response to different carbon sources in Acetobacter aceti.</title>
        <authorList>
            <person name="Sakurai K."/>
            <person name="Arai H."/>
            <person name="Ishii M."/>
            <person name="Igarashi Y."/>
        </authorList>
    </citation>
    <scope>NUCLEOTIDE SEQUENCE [LARGE SCALE GENOMIC DNA]</scope>
    <source>
        <strain evidence="1 2">NBRC 14818</strain>
    </source>
</reference>
<accession>A0AB33IFN4</accession>
<dbReference type="EMBL" id="AP023410">
    <property type="protein sequence ID" value="BCK75845.1"/>
    <property type="molecule type" value="Genomic_DNA"/>
</dbReference>
<organism evidence="1 2">
    <name type="scientific">Acetobacter aceti NBRC 14818</name>
    <dbReference type="NCBI Taxonomy" id="887700"/>
    <lineage>
        <taxon>Bacteria</taxon>
        <taxon>Pseudomonadati</taxon>
        <taxon>Pseudomonadota</taxon>
        <taxon>Alphaproteobacteria</taxon>
        <taxon>Acetobacterales</taxon>
        <taxon>Acetobacteraceae</taxon>
        <taxon>Acetobacter</taxon>
        <taxon>Acetobacter subgen. Acetobacter</taxon>
    </lineage>
</organism>
<keyword evidence="2" id="KW-1185">Reference proteome</keyword>
<evidence type="ECO:0000313" key="2">
    <source>
        <dbReference type="Proteomes" id="UP000516424"/>
    </source>
</evidence>
<gene>
    <name evidence="1" type="ORF">EMQ_1451</name>
</gene>
<dbReference type="Proteomes" id="UP000516424">
    <property type="component" value="Chromosome"/>
</dbReference>
<sequence length="67" mass="7169">MPLAQPGTVAANIVGPASIRNERRFSVTMLSDHEETAAFLTLVTIGGFQGENRRASVHAFTVILEAT</sequence>